<dbReference type="STRING" id="743788.S8EA26"/>
<evidence type="ECO:0000313" key="10">
    <source>
        <dbReference type="Proteomes" id="UP000015241"/>
    </source>
</evidence>
<accession>S8EA26</accession>
<dbReference type="FunCoup" id="S8EA26">
    <property type="interactions" value="17"/>
</dbReference>
<evidence type="ECO:0000256" key="3">
    <source>
        <dbReference type="ARBA" id="ARBA00022989"/>
    </source>
</evidence>
<dbReference type="Pfam" id="PF13515">
    <property type="entry name" value="FUSC_2"/>
    <property type="match status" value="1"/>
</dbReference>
<keyword evidence="10" id="KW-1185">Reference proteome</keyword>
<evidence type="ECO:0000256" key="6">
    <source>
        <dbReference type="SAM" id="Phobius"/>
    </source>
</evidence>
<keyword evidence="3 6" id="KW-1133">Transmembrane helix</keyword>
<comment type="subcellular location">
    <subcellularLocation>
        <location evidence="1">Membrane</location>
        <topology evidence="1">Multi-pass membrane protein</topology>
    </subcellularLocation>
</comment>
<evidence type="ECO:0000256" key="5">
    <source>
        <dbReference type="SAM" id="MobiDB-lite"/>
    </source>
</evidence>
<dbReference type="PANTHER" id="PTHR47804:SF3">
    <property type="entry name" value="PROTEIN BRE4"/>
    <property type="match status" value="1"/>
</dbReference>
<dbReference type="InterPro" id="IPR018820">
    <property type="entry name" value="BRE4-related_DUF2421"/>
</dbReference>
<keyword evidence="4 6" id="KW-0472">Membrane</keyword>
<feature type="compositionally biased region" description="Polar residues" evidence="5">
    <location>
        <begin position="287"/>
        <end position="312"/>
    </location>
</feature>
<dbReference type="HOGENOM" id="CLU_004825_0_0_1"/>
<protein>
    <recommendedName>
        <fullName evidence="11">DUF2421 domain-containing protein</fullName>
    </recommendedName>
</protein>
<feature type="transmembrane region" description="Helical" evidence="6">
    <location>
        <begin position="24"/>
        <end position="43"/>
    </location>
</feature>
<evidence type="ECO:0000256" key="4">
    <source>
        <dbReference type="ARBA" id="ARBA00023136"/>
    </source>
</evidence>
<sequence>MSWLVSARTTILYVVSEYLKRRSLARLLSTFLCCLAIVIRPVARLGGSYAFLVLPFQALVFGVQESLAQQLELTALNIAGALCGIGFSTFGKYLASLTGEDSVRARVICAVFLVVISFLAGFVKSRLVRLTLSMRISLFASIWLLTIDIGVKSRVLEDSGHFLYATIAPACLSLVSLLTVMTILRWSSSSFEKDMAATFAMLQKCLSISLQHIGKDLAVEPEEYVTLRRELFQRSVRLNETYSQAAFELRIGRLSLKSIRPLIGIVEHLRRELAWGMSTAQRPKVSPKSTPMTTMPASSRFNSPMASRRNSFSNSPTLPFHAPLVSYERIIEAIEAPAFVLGHALVGAMRAVELVIIAAFDQDTRTYSAPAGRPASTSLKYALHTAEKELVRARDEAREKLGHAFDEMDLEARGQGRNVKYPKRVLDGSLIMIALLQMAQEMRSALQIADKMYTQYEESRVRLWYPRISLAWLGVAQSNVIADSGDASAQIQAAVPGTGWETPNDGEANLTLAETAEGLLERGYSLSKPVIGNSRLPSGLSFSILGVKERAEKGEKRRVLFSIPDVVAWLWSQSWVLRLRLRLARGYRSISHSPHLRHAMKTAMGVAVLSLPAFLPSDNSARNWFLSWHGEWMVISYVWVLETSTGATWRIGYLRLVGTATAALYAYIVWLICRTNPYGLTIMVTAAEIPFTWLSTKANLGPLAVPAAVTLPIIAFAEYVTDTQQSIFALLMNGLVFPRHCRVVFLSDTARTLGLLSQLYMTLGHHIFRAQPALAYDDKRRTLKMELQIRYNLYLLNALITTMHDEISLVPKPLAHYRRTVGITRKLLDAMTGLRKIRENIPRKETVASVFNERRDFISCVCITLYACQHAFRAREPLPQFLPSPKHALESLESHVQDSIRRAREEDPHAMGLSLIYAFAELEVMKHMVYALEELLELTGRLFGTTAWLTHSEHLSVGTLHEEVEDHGWYSTFKWEEA</sequence>
<dbReference type="InParanoid" id="S8EA26"/>
<name>S8EA26_FOMSC</name>
<feature type="transmembrane region" description="Helical" evidence="6">
    <location>
        <begin position="130"/>
        <end position="150"/>
    </location>
</feature>
<dbReference type="PANTHER" id="PTHR47804">
    <property type="entry name" value="60S RIBOSOMAL PROTEIN L19"/>
    <property type="match status" value="1"/>
</dbReference>
<dbReference type="AlphaFoldDB" id="S8EA26"/>
<reference evidence="9 10" key="1">
    <citation type="journal article" date="2012" name="Science">
        <title>The Paleozoic origin of enzymatic lignin decomposition reconstructed from 31 fungal genomes.</title>
        <authorList>
            <person name="Floudas D."/>
            <person name="Binder M."/>
            <person name="Riley R."/>
            <person name="Barry K."/>
            <person name="Blanchette R.A."/>
            <person name="Henrissat B."/>
            <person name="Martinez A.T."/>
            <person name="Otillar R."/>
            <person name="Spatafora J.W."/>
            <person name="Yadav J.S."/>
            <person name="Aerts A."/>
            <person name="Benoit I."/>
            <person name="Boyd A."/>
            <person name="Carlson A."/>
            <person name="Copeland A."/>
            <person name="Coutinho P.M."/>
            <person name="de Vries R.P."/>
            <person name="Ferreira P."/>
            <person name="Findley K."/>
            <person name="Foster B."/>
            <person name="Gaskell J."/>
            <person name="Glotzer D."/>
            <person name="Gorecki P."/>
            <person name="Heitman J."/>
            <person name="Hesse C."/>
            <person name="Hori C."/>
            <person name="Igarashi K."/>
            <person name="Jurgens J.A."/>
            <person name="Kallen N."/>
            <person name="Kersten P."/>
            <person name="Kohler A."/>
            <person name="Kuees U."/>
            <person name="Kumar T.K.A."/>
            <person name="Kuo A."/>
            <person name="LaButti K."/>
            <person name="Larrondo L.F."/>
            <person name="Lindquist E."/>
            <person name="Ling A."/>
            <person name="Lombard V."/>
            <person name="Lucas S."/>
            <person name="Lundell T."/>
            <person name="Martin R."/>
            <person name="McLaughlin D.J."/>
            <person name="Morgenstern I."/>
            <person name="Morin E."/>
            <person name="Murat C."/>
            <person name="Nagy L.G."/>
            <person name="Nolan M."/>
            <person name="Ohm R.A."/>
            <person name="Patyshakuliyeva A."/>
            <person name="Rokas A."/>
            <person name="Ruiz-Duenas F.J."/>
            <person name="Sabat G."/>
            <person name="Salamov A."/>
            <person name="Samejima M."/>
            <person name="Schmutz J."/>
            <person name="Slot J.C."/>
            <person name="St John F."/>
            <person name="Stenlid J."/>
            <person name="Sun H."/>
            <person name="Sun S."/>
            <person name="Syed K."/>
            <person name="Tsang A."/>
            <person name="Wiebenga A."/>
            <person name="Young D."/>
            <person name="Pisabarro A."/>
            <person name="Eastwood D.C."/>
            <person name="Martin F."/>
            <person name="Cullen D."/>
            <person name="Grigoriev I.V."/>
            <person name="Hibbett D.S."/>
        </authorList>
    </citation>
    <scope>NUCLEOTIDE SEQUENCE</scope>
    <source>
        <strain evidence="10">FP-58527</strain>
    </source>
</reference>
<evidence type="ECO:0000259" key="8">
    <source>
        <dbReference type="Pfam" id="PF13515"/>
    </source>
</evidence>
<feature type="transmembrane region" description="Helical" evidence="6">
    <location>
        <begin position="75"/>
        <end position="93"/>
    </location>
</feature>
<keyword evidence="2 6" id="KW-0812">Transmembrane</keyword>
<dbReference type="InterPro" id="IPR049453">
    <property type="entry name" value="Memb_transporter_dom"/>
</dbReference>
<feature type="region of interest" description="Disordered" evidence="5">
    <location>
        <begin position="280"/>
        <end position="312"/>
    </location>
</feature>
<feature type="transmembrane region" description="Helical" evidence="6">
    <location>
        <begin position="105"/>
        <end position="123"/>
    </location>
</feature>
<proteinExistence type="predicted"/>
<feature type="transmembrane region" description="Helical" evidence="6">
    <location>
        <begin position="653"/>
        <end position="672"/>
    </location>
</feature>
<evidence type="ECO:0000313" key="9">
    <source>
        <dbReference type="EMBL" id="EPT01832.1"/>
    </source>
</evidence>
<dbReference type="InterPro" id="IPR052430">
    <property type="entry name" value="IVT-Associated"/>
</dbReference>
<gene>
    <name evidence="9" type="ORF">FOMPIDRAFT_1015655</name>
</gene>
<evidence type="ECO:0000259" key="7">
    <source>
        <dbReference type="Pfam" id="PF10334"/>
    </source>
</evidence>
<feature type="transmembrane region" description="Helical" evidence="6">
    <location>
        <begin position="49"/>
        <end position="68"/>
    </location>
</feature>
<dbReference type="OrthoDB" id="68611at2759"/>
<dbReference type="GO" id="GO:0016020">
    <property type="term" value="C:membrane"/>
    <property type="evidence" value="ECO:0007669"/>
    <property type="project" value="UniProtKB-SubCell"/>
</dbReference>
<feature type="domain" description="Integral membrane bound transporter" evidence="8">
    <location>
        <begin position="624"/>
        <end position="726"/>
    </location>
</feature>
<organism evidence="9 10">
    <name type="scientific">Fomitopsis schrenkii</name>
    <name type="common">Brown rot fungus</name>
    <dbReference type="NCBI Taxonomy" id="2126942"/>
    <lineage>
        <taxon>Eukaryota</taxon>
        <taxon>Fungi</taxon>
        <taxon>Dikarya</taxon>
        <taxon>Basidiomycota</taxon>
        <taxon>Agaricomycotina</taxon>
        <taxon>Agaricomycetes</taxon>
        <taxon>Polyporales</taxon>
        <taxon>Fomitopsis</taxon>
    </lineage>
</organism>
<dbReference type="Pfam" id="PF10334">
    <property type="entry name" value="BRE4"/>
    <property type="match status" value="1"/>
</dbReference>
<dbReference type="Proteomes" id="UP000015241">
    <property type="component" value="Unassembled WGS sequence"/>
</dbReference>
<feature type="transmembrane region" description="Helical" evidence="6">
    <location>
        <begin position="162"/>
        <end position="184"/>
    </location>
</feature>
<evidence type="ECO:0008006" key="11">
    <source>
        <dbReference type="Google" id="ProtNLM"/>
    </source>
</evidence>
<feature type="domain" description="DUF2421" evidence="7">
    <location>
        <begin position="747"/>
        <end position="899"/>
    </location>
</feature>
<evidence type="ECO:0000256" key="1">
    <source>
        <dbReference type="ARBA" id="ARBA00004141"/>
    </source>
</evidence>
<dbReference type="EMBL" id="KE504139">
    <property type="protein sequence ID" value="EPT01832.1"/>
    <property type="molecule type" value="Genomic_DNA"/>
</dbReference>
<dbReference type="eggNOG" id="KOG4711">
    <property type="taxonomic scope" value="Eukaryota"/>
</dbReference>
<evidence type="ECO:0000256" key="2">
    <source>
        <dbReference type="ARBA" id="ARBA00022692"/>
    </source>
</evidence>